<reference evidence="5" key="2">
    <citation type="journal article" date="2020" name="Microorganisms">
        <title>Osmotic Adaptation and Compatible Solute Biosynthesis of Phototrophic Bacteria as Revealed from Genome Analyses.</title>
        <authorList>
            <person name="Imhoff J.F."/>
            <person name="Rahn T."/>
            <person name="Kunzel S."/>
            <person name="Keller A."/>
            <person name="Neulinger S.C."/>
        </authorList>
    </citation>
    <scope>NUCLEOTIDE SEQUENCE</scope>
    <source>
        <strain evidence="5">DSM 9154</strain>
    </source>
</reference>
<proteinExistence type="inferred from homology"/>
<comment type="similarity">
    <text evidence="1">Belongs to the acyl coenzyme A hydrolase family.</text>
</comment>
<dbReference type="RefSeq" id="WP_027289120.1">
    <property type="nucleotide sequence ID" value="NZ_NRRE01000026.1"/>
</dbReference>
<dbReference type="PROSITE" id="PS51770">
    <property type="entry name" value="HOTDOG_ACOT"/>
    <property type="match status" value="1"/>
</dbReference>
<dbReference type="InterPro" id="IPR033120">
    <property type="entry name" value="HOTDOG_ACOT"/>
</dbReference>
<reference evidence="5" key="1">
    <citation type="submission" date="2017-08" db="EMBL/GenBank/DDBJ databases">
        <authorList>
            <person name="Imhoff J.F."/>
            <person name="Rahn T."/>
            <person name="Kuenzel S."/>
            <person name="Neulinger S.C."/>
        </authorList>
    </citation>
    <scope>NUCLEOTIDE SEQUENCE</scope>
    <source>
        <strain evidence="5">DSM 9154</strain>
    </source>
</reference>
<gene>
    <name evidence="5" type="ORF">CKO21_10350</name>
</gene>
<evidence type="ECO:0000259" key="4">
    <source>
        <dbReference type="PROSITE" id="PS51770"/>
    </source>
</evidence>
<dbReference type="GO" id="GO:0005829">
    <property type="term" value="C:cytosol"/>
    <property type="evidence" value="ECO:0007669"/>
    <property type="project" value="TreeGrafter"/>
</dbReference>
<evidence type="ECO:0000256" key="3">
    <source>
        <dbReference type="PROSITE-ProRule" id="PRU01106"/>
    </source>
</evidence>
<dbReference type="InterPro" id="IPR040170">
    <property type="entry name" value="Cytosol_ACT"/>
</dbReference>
<dbReference type="GO" id="GO:0009062">
    <property type="term" value="P:fatty acid catabolic process"/>
    <property type="evidence" value="ECO:0007669"/>
    <property type="project" value="TreeGrafter"/>
</dbReference>
<protein>
    <submittedName>
        <fullName evidence="5">Acyl-CoA thioesterase</fullName>
    </submittedName>
</protein>
<dbReference type="InterPro" id="IPR006683">
    <property type="entry name" value="Thioestr_dom"/>
</dbReference>
<dbReference type="AlphaFoldDB" id="A0A934V0N2"/>
<keyword evidence="6" id="KW-1185">Reference proteome</keyword>
<dbReference type="Gene3D" id="3.10.129.10">
    <property type="entry name" value="Hotdog Thioesterase"/>
    <property type="match status" value="1"/>
</dbReference>
<dbReference type="Pfam" id="PF03061">
    <property type="entry name" value="4HBT"/>
    <property type="match status" value="1"/>
</dbReference>
<dbReference type="PANTHER" id="PTHR11049:SF5">
    <property type="entry name" value="ACYL-COA THIOESTER HYDROLASE YCIA"/>
    <property type="match status" value="1"/>
</dbReference>
<dbReference type="CDD" id="cd03442">
    <property type="entry name" value="BFIT_BACH"/>
    <property type="match status" value="1"/>
</dbReference>
<dbReference type="GO" id="GO:0052816">
    <property type="term" value="F:long-chain fatty acyl-CoA hydrolase activity"/>
    <property type="evidence" value="ECO:0007669"/>
    <property type="project" value="TreeGrafter"/>
</dbReference>
<keyword evidence="2 3" id="KW-0378">Hydrolase</keyword>
<comment type="caution">
    <text evidence="5">The sequence shown here is derived from an EMBL/GenBank/DDBJ whole genome shotgun (WGS) entry which is preliminary data.</text>
</comment>
<dbReference type="EMBL" id="NRRE01000026">
    <property type="protein sequence ID" value="MBK1697645.1"/>
    <property type="molecule type" value="Genomic_DNA"/>
</dbReference>
<dbReference type="PANTHER" id="PTHR11049">
    <property type="entry name" value="ACYL COENZYME A THIOESTER HYDROLASE"/>
    <property type="match status" value="1"/>
</dbReference>
<evidence type="ECO:0000313" key="5">
    <source>
        <dbReference type="EMBL" id="MBK1697645.1"/>
    </source>
</evidence>
<feature type="domain" description="HotDog ACOT-type" evidence="4">
    <location>
        <begin position="13"/>
        <end position="125"/>
    </location>
</feature>
<dbReference type="SUPFAM" id="SSF54637">
    <property type="entry name" value="Thioesterase/thiol ester dehydrase-isomerase"/>
    <property type="match status" value="1"/>
</dbReference>
<evidence type="ECO:0000313" key="6">
    <source>
        <dbReference type="Proteomes" id="UP000778970"/>
    </source>
</evidence>
<name>A0A934V0N2_9PROT</name>
<evidence type="ECO:0000256" key="1">
    <source>
        <dbReference type="ARBA" id="ARBA00010458"/>
    </source>
</evidence>
<evidence type="ECO:0000256" key="2">
    <source>
        <dbReference type="ARBA" id="ARBA00022801"/>
    </source>
</evidence>
<dbReference type="Proteomes" id="UP000778970">
    <property type="component" value="Unassembled WGS sequence"/>
</dbReference>
<accession>A0A934V0N2</accession>
<dbReference type="GO" id="GO:0006637">
    <property type="term" value="P:acyl-CoA metabolic process"/>
    <property type="evidence" value="ECO:0007669"/>
    <property type="project" value="TreeGrafter"/>
</dbReference>
<dbReference type="InterPro" id="IPR029069">
    <property type="entry name" value="HotDog_dom_sf"/>
</dbReference>
<sequence>MTEPDRADPDSPPAITPALRTLAMPADANPNGDIFGGWVLAQMDLAGSVPATERAQGRIATVAMDAVRFHKPVLIGDLVSMYAWIDRVGRSSITVKVETWATRRTDATLVRVTEGTLVYVAIDPSGQKRQVPPGDGGVEV</sequence>
<organism evidence="5 6">
    <name type="scientific">Rhodovibrio salinarum</name>
    <dbReference type="NCBI Taxonomy" id="1087"/>
    <lineage>
        <taxon>Bacteria</taxon>
        <taxon>Pseudomonadati</taxon>
        <taxon>Pseudomonadota</taxon>
        <taxon>Alphaproteobacteria</taxon>
        <taxon>Rhodospirillales</taxon>
        <taxon>Rhodovibrionaceae</taxon>
        <taxon>Rhodovibrio</taxon>
    </lineage>
</organism>